<dbReference type="PANTHER" id="PTHR43214">
    <property type="entry name" value="TWO-COMPONENT RESPONSE REGULATOR"/>
    <property type="match status" value="1"/>
</dbReference>
<sequence>MSEAAGEVIRVLLADDHPVYRDGLAMLLGSLPGLEVAGTAADGGEAVARTAELRPDVVVMDVRMPGLDGIEATRRIVADSPGVGVLVLTMSEEDATLFAAMRAGARGYLLKGANQAEIVRAIVAVAHGEAIFGPAIARRVADFFAAGATAAPPHGQVFPQLTPRELEILSLIAAGRSNTQIASALFLSPKTVRNNVSTIFAKLHVAGRAEAIVQAREAGLGGTTPARDTGSPTTGSRAGAQGT</sequence>
<dbReference type="InterPro" id="IPR016032">
    <property type="entry name" value="Sig_transdc_resp-reg_C-effctor"/>
</dbReference>
<dbReference type="PANTHER" id="PTHR43214:SF24">
    <property type="entry name" value="TRANSCRIPTIONAL REGULATORY PROTEIN NARL-RELATED"/>
    <property type="match status" value="1"/>
</dbReference>
<keyword evidence="10" id="KW-1185">Reference proteome</keyword>
<dbReference type="GO" id="GO:0000160">
    <property type="term" value="P:phosphorelay signal transduction system"/>
    <property type="evidence" value="ECO:0007669"/>
    <property type="project" value="InterPro"/>
</dbReference>
<dbReference type="SMART" id="SM00448">
    <property type="entry name" value="REC"/>
    <property type="match status" value="1"/>
</dbReference>
<dbReference type="InterPro" id="IPR039420">
    <property type="entry name" value="WalR-like"/>
</dbReference>
<dbReference type="InterPro" id="IPR001789">
    <property type="entry name" value="Sig_transdc_resp-reg_receiver"/>
</dbReference>
<dbReference type="GO" id="GO:0006355">
    <property type="term" value="P:regulation of DNA-templated transcription"/>
    <property type="evidence" value="ECO:0007669"/>
    <property type="project" value="InterPro"/>
</dbReference>
<protein>
    <submittedName>
        <fullName evidence="9">DNA-binding NarL/FixJ family response regulator</fullName>
    </submittedName>
</protein>
<keyword evidence="4" id="KW-0804">Transcription</keyword>
<evidence type="ECO:0000313" key="10">
    <source>
        <dbReference type="Proteomes" id="UP000555564"/>
    </source>
</evidence>
<accession>A0A7X0I9C6</accession>
<name>A0A7X0I9C6_9ACTN</name>
<evidence type="ECO:0000256" key="5">
    <source>
        <dbReference type="PROSITE-ProRule" id="PRU00169"/>
    </source>
</evidence>
<dbReference type="CDD" id="cd17535">
    <property type="entry name" value="REC_NarL-like"/>
    <property type="match status" value="1"/>
</dbReference>
<evidence type="ECO:0000259" key="8">
    <source>
        <dbReference type="PROSITE" id="PS50110"/>
    </source>
</evidence>
<evidence type="ECO:0000256" key="2">
    <source>
        <dbReference type="ARBA" id="ARBA00023015"/>
    </source>
</evidence>
<dbReference type="SUPFAM" id="SSF52172">
    <property type="entry name" value="CheY-like"/>
    <property type="match status" value="1"/>
</dbReference>
<feature type="region of interest" description="Disordered" evidence="6">
    <location>
        <begin position="217"/>
        <end position="243"/>
    </location>
</feature>
<dbReference type="Gene3D" id="3.40.50.2300">
    <property type="match status" value="1"/>
</dbReference>
<dbReference type="EMBL" id="JACHIU010000001">
    <property type="protein sequence ID" value="MBB6470860.1"/>
    <property type="molecule type" value="Genomic_DNA"/>
</dbReference>
<dbReference type="RefSeq" id="WP_343072445.1">
    <property type="nucleotide sequence ID" value="NZ_JACHIU010000001.1"/>
</dbReference>
<evidence type="ECO:0000256" key="4">
    <source>
        <dbReference type="ARBA" id="ARBA00023163"/>
    </source>
</evidence>
<keyword evidence="1 5" id="KW-0597">Phosphoprotein</keyword>
<dbReference type="PRINTS" id="PR00038">
    <property type="entry name" value="HTHLUXR"/>
</dbReference>
<dbReference type="GO" id="GO:0003677">
    <property type="term" value="F:DNA binding"/>
    <property type="evidence" value="ECO:0007669"/>
    <property type="project" value="UniProtKB-KW"/>
</dbReference>
<dbReference type="PROSITE" id="PS50043">
    <property type="entry name" value="HTH_LUXR_2"/>
    <property type="match status" value="1"/>
</dbReference>
<dbReference type="InterPro" id="IPR011006">
    <property type="entry name" value="CheY-like_superfamily"/>
</dbReference>
<evidence type="ECO:0000313" key="9">
    <source>
        <dbReference type="EMBL" id="MBB6470860.1"/>
    </source>
</evidence>
<reference evidence="9 10" key="1">
    <citation type="submission" date="2020-08" db="EMBL/GenBank/DDBJ databases">
        <title>Sequencing the genomes of 1000 actinobacteria strains.</title>
        <authorList>
            <person name="Klenk H.-P."/>
        </authorList>
    </citation>
    <scope>NUCLEOTIDE SEQUENCE [LARGE SCALE GENOMIC DNA]</scope>
    <source>
        <strain evidence="9 10">DSM 44936</strain>
    </source>
</reference>
<dbReference type="SUPFAM" id="SSF46894">
    <property type="entry name" value="C-terminal effector domain of the bipartite response regulators"/>
    <property type="match status" value="1"/>
</dbReference>
<dbReference type="Pfam" id="PF00196">
    <property type="entry name" value="GerE"/>
    <property type="match status" value="1"/>
</dbReference>
<dbReference type="SMART" id="SM00421">
    <property type="entry name" value="HTH_LUXR"/>
    <property type="match status" value="1"/>
</dbReference>
<feature type="domain" description="HTH luxR-type" evidence="7">
    <location>
        <begin position="154"/>
        <end position="219"/>
    </location>
</feature>
<evidence type="ECO:0000259" key="7">
    <source>
        <dbReference type="PROSITE" id="PS50043"/>
    </source>
</evidence>
<dbReference type="InterPro" id="IPR058245">
    <property type="entry name" value="NreC/VraR/RcsB-like_REC"/>
</dbReference>
<organism evidence="9 10">
    <name type="scientific">Sphaerisporangium rubeum</name>
    <dbReference type="NCBI Taxonomy" id="321317"/>
    <lineage>
        <taxon>Bacteria</taxon>
        <taxon>Bacillati</taxon>
        <taxon>Actinomycetota</taxon>
        <taxon>Actinomycetes</taxon>
        <taxon>Streptosporangiales</taxon>
        <taxon>Streptosporangiaceae</taxon>
        <taxon>Sphaerisporangium</taxon>
    </lineage>
</organism>
<evidence type="ECO:0000256" key="1">
    <source>
        <dbReference type="ARBA" id="ARBA00022553"/>
    </source>
</evidence>
<proteinExistence type="predicted"/>
<evidence type="ECO:0000256" key="6">
    <source>
        <dbReference type="SAM" id="MobiDB-lite"/>
    </source>
</evidence>
<dbReference type="PROSITE" id="PS50110">
    <property type="entry name" value="RESPONSE_REGULATORY"/>
    <property type="match status" value="1"/>
</dbReference>
<gene>
    <name evidence="9" type="ORF">BJ992_000291</name>
</gene>
<dbReference type="InterPro" id="IPR000792">
    <property type="entry name" value="Tscrpt_reg_LuxR_C"/>
</dbReference>
<comment type="caution">
    <text evidence="9">The sequence shown here is derived from an EMBL/GenBank/DDBJ whole genome shotgun (WGS) entry which is preliminary data.</text>
</comment>
<evidence type="ECO:0000256" key="3">
    <source>
        <dbReference type="ARBA" id="ARBA00023125"/>
    </source>
</evidence>
<feature type="modified residue" description="4-aspartylphosphate" evidence="5">
    <location>
        <position position="61"/>
    </location>
</feature>
<keyword evidence="2" id="KW-0805">Transcription regulation</keyword>
<dbReference type="Pfam" id="PF00072">
    <property type="entry name" value="Response_reg"/>
    <property type="match status" value="1"/>
</dbReference>
<feature type="domain" description="Response regulatory" evidence="8">
    <location>
        <begin position="10"/>
        <end position="126"/>
    </location>
</feature>
<dbReference type="Proteomes" id="UP000555564">
    <property type="component" value="Unassembled WGS sequence"/>
</dbReference>
<dbReference type="CDD" id="cd06170">
    <property type="entry name" value="LuxR_C_like"/>
    <property type="match status" value="1"/>
</dbReference>
<dbReference type="AlphaFoldDB" id="A0A7X0I9C6"/>
<keyword evidence="3 9" id="KW-0238">DNA-binding</keyword>